<reference evidence="2 3" key="1">
    <citation type="submission" date="2008-07" db="EMBL/GenBank/DDBJ databases">
        <title>Complete sequence of Geobacter bemidjiensis BEM.</title>
        <authorList>
            <consortium name="US DOE Joint Genome Institute"/>
            <person name="Lucas S."/>
            <person name="Copeland A."/>
            <person name="Lapidus A."/>
            <person name="Glavina del Rio T."/>
            <person name="Dalin E."/>
            <person name="Tice H."/>
            <person name="Bruce D."/>
            <person name="Goodwin L."/>
            <person name="Pitluck S."/>
            <person name="Kiss H."/>
            <person name="Brettin T."/>
            <person name="Detter J.C."/>
            <person name="Han C."/>
            <person name="Kuske C.R."/>
            <person name="Schmutz J."/>
            <person name="Larimer F."/>
            <person name="Land M."/>
            <person name="Hauser L."/>
            <person name="Kyrpides N."/>
            <person name="Lykidis A."/>
            <person name="Lovley D."/>
            <person name="Richardson P."/>
        </authorList>
    </citation>
    <scope>NUCLEOTIDE SEQUENCE [LARGE SCALE GENOMIC DNA]</scope>
    <source>
        <strain evidence="3">ATCC BAA-1014 / DSM 16622 / JCM 12645 / Bem</strain>
    </source>
</reference>
<feature type="transmembrane region" description="Helical" evidence="1">
    <location>
        <begin position="28"/>
        <end position="46"/>
    </location>
</feature>
<dbReference type="STRING" id="404380.Gbem_4083"/>
<keyword evidence="1" id="KW-0472">Membrane</keyword>
<proteinExistence type="predicted"/>
<dbReference type="AlphaFoldDB" id="E1P689"/>
<reference evidence="2 3" key="2">
    <citation type="journal article" date="2010" name="BMC Genomics">
        <title>The genome of Geobacter bemidjiensis, exemplar for the subsurface clade of Geobacter species that predominate in Fe(III)-reducing subsurface environments.</title>
        <authorList>
            <person name="Aklujkar M."/>
            <person name="Young N.D."/>
            <person name="Holmes D."/>
            <person name="Chavan M."/>
            <person name="Risso C."/>
            <person name="Kiss H.E."/>
            <person name="Han C.S."/>
            <person name="Land M.L."/>
            <person name="Lovley D.R."/>
        </authorList>
    </citation>
    <scope>NUCLEOTIDE SEQUENCE [LARGE SCALE GENOMIC DNA]</scope>
    <source>
        <strain evidence="3">ATCC BAA-1014 / DSM 16622 / JCM 12645 / Bem</strain>
    </source>
</reference>
<dbReference type="EMBL" id="CP001124">
    <property type="protein sequence ID" value="ADO00784.1"/>
    <property type="molecule type" value="Genomic_DNA"/>
</dbReference>
<name>E1P689_CITBB</name>
<sequence length="52" mass="5887">MNKAAALFIIFFTLAVVGFGTWQLYAGNLVAAFSSFPFLLIIYIFIKPFHKQ</sequence>
<keyword evidence="1" id="KW-0812">Transmembrane</keyword>
<evidence type="ECO:0000256" key="1">
    <source>
        <dbReference type="SAM" id="Phobius"/>
    </source>
</evidence>
<keyword evidence="1" id="KW-1133">Transmembrane helix</keyword>
<evidence type="ECO:0000313" key="3">
    <source>
        <dbReference type="Proteomes" id="UP000008825"/>
    </source>
</evidence>
<dbReference type="HOGENOM" id="CLU_3099302_0_0_7"/>
<organism evidence="2 3">
    <name type="scientific">Citrifermentans bemidjiense (strain ATCC BAA-1014 / DSM 16622 / JCM 12645 / Bem)</name>
    <name type="common">Geobacter bemidjiensis</name>
    <dbReference type="NCBI Taxonomy" id="404380"/>
    <lineage>
        <taxon>Bacteria</taxon>
        <taxon>Pseudomonadati</taxon>
        <taxon>Thermodesulfobacteriota</taxon>
        <taxon>Desulfuromonadia</taxon>
        <taxon>Geobacterales</taxon>
        <taxon>Geobacteraceae</taxon>
        <taxon>Citrifermentans</taxon>
    </lineage>
</organism>
<dbReference type="Proteomes" id="UP000008825">
    <property type="component" value="Chromosome"/>
</dbReference>
<evidence type="ECO:0000313" key="2">
    <source>
        <dbReference type="EMBL" id="ADO00784.1"/>
    </source>
</evidence>
<accession>E1P689</accession>
<dbReference type="KEGG" id="gbm:Gbem_4083"/>
<keyword evidence="3" id="KW-1185">Reference proteome</keyword>
<protein>
    <submittedName>
        <fullName evidence="2">Uncharacterized protein</fullName>
    </submittedName>
</protein>
<gene>
    <name evidence="2" type="ordered locus">Gbem_4083</name>
</gene>